<dbReference type="Proteomes" id="UP000229329">
    <property type="component" value="Unassembled WGS sequence"/>
</dbReference>
<keyword evidence="4" id="KW-0804">Transcription</keyword>
<evidence type="ECO:0000256" key="1">
    <source>
        <dbReference type="ARBA" id="ARBA00009437"/>
    </source>
</evidence>
<dbReference type="FunFam" id="1.10.10.10:FF:000001">
    <property type="entry name" value="LysR family transcriptional regulator"/>
    <property type="match status" value="1"/>
</dbReference>
<keyword evidence="2" id="KW-0805">Transcription regulation</keyword>
<dbReference type="PANTHER" id="PTHR30419:SF8">
    <property type="entry name" value="NITROGEN ASSIMILATION TRANSCRIPTIONAL ACTIVATOR-RELATED"/>
    <property type="match status" value="1"/>
</dbReference>
<dbReference type="PRINTS" id="PR00039">
    <property type="entry name" value="HTHLYSR"/>
</dbReference>
<dbReference type="InterPro" id="IPR036390">
    <property type="entry name" value="WH_DNA-bd_sf"/>
</dbReference>
<dbReference type="GO" id="GO:0003677">
    <property type="term" value="F:DNA binding"/>
    <property type="evidence" value="ECO:0007669"/>
    <property type="project" value="UniProtKB-KW"/>
</dbReference>
<dbReference type="OrthoDB" id="8479357at2"/>
<comment type="caution">
    <text evidence="6">The sequence shown here is derived from an EMBL/GenBank/DDBJ whole genome shotgun (WGS) entry which is preliminary data.</text>
</comment>
<accession>A0A2M8S068</accession>
<evidence type="ECO:0000313" key="6">
    <source>
        <dbReference type="EMBL" id="PJG84506.1"/>
    </source>
</evidence>
<gene>
    <name evidence="6" type="ORF">CVP05_10825</name>
</gene>
<organism evidence="6 7">
    <name type="scientific">Conservatibacter flavescens</name>
    <dbReference type="NCBI Taxonomy" id="28161"/>
    <lineage>
        <taxon>Bacteria</taxon>
        <taxon>Pseudomonadati</taxon>
        <taxon>Pseudomonadota</taxon>
        <taxon>Gammaproteobacteria</taxon>
        <taxon>Pasteurellales</taxon>
        <taxon>Pasteurellaceae</taxon>
        <taxon>Conservatibacter</taxon>
    </lineage>
</organism>
<dbReference type="Gene3D" id="3.40.190.290">
    <property type="match status" value="1"/>
</dbReference>
<evidence type="ECO:0000256" key="3">
    <source>
        <dbReference type="ARBA" id="ARBA00023125"/>
    </source>
</evidence>
<evidence type="ECO:0000313" key="7">
    <source>
        <dbReference type="Proteomes" id="UP000229329"/>
    </source>
</evidence>
<keyword evidence="3" id="KW-0238">DNA-binding</keyword>
<dbReference type="RefSeq" id="WP_100289584.1">
    <property type="nucleotide sequence ID" value="NZ_PHHA01000028.1"/>
</dbReference>
<proteinExistence type="inferred from homology"/>
<dbReference type="SUPFAM" id="SSF46785">
    <property type="entry name" value="Winged helix' DNA-binding domain"/>
    <property type="match status" value="1"/>
</dbReference>
<sequence>MVELKQLMYFIKVAEFNSYTRAADQLDVAQPLLSRHIRQLEVALGQNLFIRNGRGVRTTEAGNILLSHSYRIMSQLDELKDELNRHSGKITGTISLGIPPTLSKLLAKDIIKTFHQRLPDANLIVREGLTSDLQEQLEFGRLQVGLLHNPSFIAAIDYQLLTQAYLCLIVRKDDPLFLNKSKITAKDLETIPLIIPTQDNTFRQLLDYEMAKLQKKANIVFEIDSKELLLDLVEEGVGNSILLPMVLAFGQAHPALKAIPIQEPLLPCHLYMATNNKTAPTRLQQEFIKIIQDVCHRYFA</sequence>
<dbReference type="InterPro" id="IPR036388">
    <property type="entry name" value="WH-like_DNA-bd_sf"/>
</dbReference>
<name>A0A2M8S068_9PAST</name>
<dbReference type="SUPFAM" id="SSF53850">
    <property type="entry name" value="Periplasmic binding protein-like II"/>
    <property type="match status" value="1"/>
</dbReference>
<dbReference type="PROSITE" id="PS50931">
    <property type="entry name" value="HTH_LYSR"/>
    <property type="match status" value="1"/>
</dbReference>
<dbReference type="InterPro" id="IPR050950">
    <property type="entry name" value="HTH-type_LysR_regulators"/>
</dbReference>
<dbReference type="AlphaFoldDB" id="A0A2M8S068"/>
<dbReference type="InterPro" id="IPR005119">
    <property type="entry name" value="LysR_subst-bd"/>
</dbReference>
<keyword evidence="7" id="KW-1185">Reference proteome</keyword>
<reference evidence="6 7" key="1">
    <citation type="submission" date="2017-11" db="EMBL/GenBank/DDBJ databases">
        <title>Reclassification of Bisgaard taxon 7 as Conservatibacter flavescens gen. nov., sp. nov.</title>
        <authorList>
            <person name="Christensen H."/>
        </authorList>
    </citation>
    <scope>NUCLEOTIDE SEQUENCE [LARGE SCALE GENOMIC DNA]</scope>
    <source>
        <strain evidence="6 7">7_4</strain>
    </source>
</reference>
<evidence type="ECO:0000256" key="2">
    <source>
        <dbReference type="ARBA" id="ARBA00023015"/>
    </source>
</evidence>
<comment type="similarity">
    <text evidence="1">Belongs to the LysR transcriptional regulatory family.</text>
</comment>
<dbReference type="Pfam" id="PF00126">
    <property type="entry name" value="HTH_1"/>
    <property type="match status" value="1"/>
</dbReference>
<protein>
    <submittedName>
        <fullName evidence="6">LysR family transcriptional regulator</fullName>
    </submittedName>
</protein>
<evidence type="ECO:0000256" key="4">
    <source>
        <dbReference type="ARBA" id="ARBA00023163"/>
    </source>
</evidence>
<dbReference type="GO" id="GO:0003700">
    <property type="term" value="F:DNA-binding transcription factor activity"/>
    <property type="evidence" value="ECO:0007669"/>
    <property type="project" value="InterPro"/>
</dbReference>
<dbReference type="InterPro" id="IPR000847">
    <property type="entry name" value="LysR_HTH_N"/>
</dbReference>
<evidence type="ECO:0000259" key="5">
    <source>
        <dbReference type="PROSITE" id="PS50931"/>
    </source>
</evidence>
<dbReference type="EMBL" id="PHHA01000028">
    <property type="protein sequence ID" value="PJG84506.1"/>
    <property type="molecule type" value="Genomic_DNA"/>
</dbReference>
<dbReference type="Pfam" id="PF03466">
    <property type="entry name" value="LysR_substrate"/>
    <property type="match status" value="1"/>
</dbReference>
<feature type="domain" description="HTH lysR-type" evidence="5">
    <location>
        <begin position="2"/>
        <end position="59"/>
    </location>
</feature>
<dbReference type="GO" id="GO:0005829">
    <property type="term" value="C:cytosol"/>
    <property type="evidence" value="ECO:0007669"/>
    <property type="project" value="TreeGrafter"/>
</dbReference>
<dbReference type="PANTHER" id="PTHR30419">
    <property type="entry name" value="HTH-TYPE TRANSCRIPTIONAL REGULATOR YBHD"/>
    <property type="match status" value="1"/>
</dbReference>
<dbReference type="Gene3D" id="1.10.10.10">
    <property type="entry name" value="Winged helix-like DNA-binding domain superfamily/Winged helix DNA-binding domain"/>
    <property type="match status" value="1"/>
</dbReference>